<dbReference type="InterPro" id="IPR041677">
    <property type="entry name" value="DNA2/NAM7_AAA_11"/>
</dbReference>
<dbReference type="GO" id="GO:0016887">
    <property type="term" value="F:ATP hydrolysis activity"/>
    <property type="evidence" value="ECO:0007669"/>
    <property type="project" value="RHEA"/>
</dbReference>
<evidence type="ECO:0000259" key="24">
    <source>
        <dbReference type="Pfam" id="PF13087"/>
    </source>
</evidence>
<keyword evidence="8" id="KW-0255">Endonuclease</keyword>
<dbReference type="Pfam" id="PF13087">
    <property type="entry name" value="AAA_12"/>
    <property type="match status" value="1"/>
</dbReference>
<dbReference type="FunFam" id="3.40.50.300:FF:000789">
    <property type="entry name" value="DNA replication ATP-dependent helicase/nuclease DNA2"/>
    <property type="match status" value="1"/>
</dbReference>
<keyword evidence="6 20" id="KW-0479">Metal-binding</keyword>
<evidence type="ECO:0000259" key="23">
    <source>
        <dbReference type="Pfam" id="PF13086"/>
    </source>
</evidence>
<dbReference type="OrthoDB" id="6513042at2759"/>
<dbReference type="InterPro" id="IPR047187">
    <property type="entry name" value="SF1_C_Upf1"/>
</dbReference>
<feature type="domain" description="DNA2/NAM7 helicase helicase" evidence="23">
    <location>
        <begin position="620"/>
        <end position="712"/>
    </location>
</feature>
<name>A0A166ERN8_9AGAM</name>
<evidence type="ECO:0000256" key="3">
    <source>
        <dbReference type="ARBA" id="ARBA00022485"/>
    </source>
</evidence>
<dbReference type="STRING" id="1314776.A0A166ERN8"/>
<reference evidence="25 26" key="1">
    <citation type="journal article" date="2016" name="Mol. Biol. Evol.">
        <title>Comparative Genomics of Early-Diverging Mushroom-Forming Fungi Provides Insights into the Origins of Lignocellulose Decay Capabilities.</title>
        <authorList>
            <person name="Nagy L.G."/>
            <person name="Riley R."/>
            <person name="Tritt A."/>
            <person name="Adam C."/>
            <person name="Daum C."/>
            <person name="Floudas D."/>
            <person name="Sun H."/>
            <person name="Yadav J.S."/>
            <person name="Pangilinan J."/>
            <person name="Larsson K.H."/>
            <person name="Matsuura K."/>
            <person name="Barry K."/>
            <person name="Labutti K."/>
            <person name="Kuo R."/>
            <person name="Ohm R.A."/>
            <person name="Bhattacharya S.S."/>
            <person name="Shirouzu T."/>
            <person name="Yoshinaga Y."/>
            <person name="Martin F.M."/>
            <person name="Grigoriev I.V."/>
            <person name="Hibbett D.S."/>
        </authorList>
    </citation>
    <scope>NUCLEOTIDE SEQUENCE [LARGE SCALE GENOMIC DNA]</scope>
    <source>
        <strain evidence="25 26">HHB10207 ss-3</strain>
    </source>
</reference>
<keyword evidence="12 20" id="KW-0067">ATP-binding</keyword>
<keyword evidence="7 20" id="KW-0547">Nucleotide-binding</keyword>
<dbReference type="InterPro" id="IPR014808">
    <property type="entry name" value="DNA_replication_fac_Dna2_N"/>
</dbReference>
<dbReference type="CDD" id="cd18808">
    <property type="entry name" value="SF1_C_Upf1"/>
    <property type="match status" value="1"/>
</dbReference>
<dbReference type="GO" id="GO:0006281">
    <property type="term" value="P:DNA repair"/>
    <property type="evidence" value="ECO:0007669"/>
    <property type="project" value="UniProtKB-KW"/>
</dbReference>
<evidence type="ECO:0000256" key="4">
    <source>
        <dbReference type="ARBA" id="ARBA00022705"/>
    </source>
</evidence>
<evidence type="ECO:0000256" key="8">
    <source>
        <dbReference type="ARBA" id="ARBA00022759"/>
    </source>
</evidence>
<keyword evidence="14 20" id="KW-0411">Iron-sulfur</keyword>
<evidence type="ECO:0000259" key="22">
    <source>
        <dbReference type="Pfam" id="PF08696"/>
    </source>
</evidence>
<evidence type="ECO:0000313" key="26">
    <source>
        <dbReference type="Proteomes" id="UP000076798"/>
    </source>
</evidence>
<keyword evidence="9 20" id="KW-0227">DNA damage</keyword>
<evidence type="ECO:0000256" key="12">
    <source>
        <dbReference type="ARBA" id="ARBA00022840"/>
    </source>
</evidence>
<evidence type="ECO:0000256" key="7">
    <source>
        <dbReference type="ARBA" id="ARBA00022741"/>
    </source>
</evidence>
<sequence length="1062" mass="118350">MQKEPVIKLNVSPAPKYDRPTCTRCVVESIIVVKVEGTGERREVILRDDWICSIARRGDIVNIIGEFTPLLGISAQQSSPIKARISISSQHNYIILHPDVLLSATYISHTSKCSRKPLISALFKSSAPVAGSSTGSSSLSSNAVVWGNILHEVFQRSLSDNDWSEKATDSKIDELIRSPNFLGDIVQSGVNLNQAKQEIKERAKGLAGFSSKYLGDTPKPDALLSNTRSKEGAESRLAISQLHDTEEDIWSPTFGLKGKIDASVQGIIQEQPQGIRKNAATSGTMPFEIKTGRTVGMLEHRAQTMLYTLLIAERYGVQVPAGLLYYTQSEEVIQVPATRNELRGLVIARNELASYITRRRTSLAQSTGEEELLPPTIDDEWSCGRCYAVDGCMLYRKAVERREDTTSDIALLYRAKTGHLTEAQRDFFQKWEELISIEEQDTWRILKELWTMTAEERESLGRCFADMRIESYQNQSTVATSRIHRHTYKFVRSSAGGGSLLKGTLSVGDAVTVSIEPDLYGLTRGFLISLSPEYVVVGVDHALNVKELMARIGRSGGSQDMVKFRIDKDEMASGLSRIRDNLARLFFADGDKRRLSLVVDLRSPTFTSEPQFPALESTILNVNQQQAMDKVLTANDYALILGMPGTGKTTVIAEIMKTLVANGKTVLLASYTHSAVDNILLKLKNFDFDIVRLGNLDKIHPECHKYSLHTKTPPETIEALEDQILRPPVVATTCLSVDHRLAREKGFDVSLFRRLSEAHPHAVVDLAYQYRMNEDIMTLSNRLIYSDRLRCGSVEVAKRCLRLPDDGPLKKLHDVGKPCHPDGCWLQKLLDPNCKAVFVDTDASAAEDSHDGSLVQNEAEASYTLEVTQMLIRCGITAKDIGIISPYRQQLKVIGEKLRDHPDLELLTADRSQGRDKECVIISLVRSNQDGQVGALLKDWRRMNVAFTRARSKLILFGSRRTLNNLPLMSDFFELMEERKWILTLPPDAHQLHSTGPSNSLGKRSSPTEAVKIGKENRQNHNQNEKTGASLSPRKVKRAKVDIVALLKGRPVLGDIVNQAIR</sequence>
<dbReference type="InterPro" id="IPR045055">
    <property type="entry name" value="DNA2/NAM7-like"/>
</dbReference>
<dbReference type="Proteomes" id="UP000076798">
    <property type="component" value="Unassembled WGS sequence"/>
</dbReference>
<evidence type="ECO:0000256" key="6">
    <source>
        <dbReference type="ARBA" id="ARBA00022723"/>
    </source>
</evidence>
<comment type="function">
    <text evidence="20">Key enzyme involved in DNA replication and DNA repair. Involved in Okazaki fragments processing by cleaving long flaps that escape FEN1: flaps that are longer than 27 nucleotides are coated by replication protein A complex (RPA), leading to recruit DNA2 which cleaves the flap until it is too short to bind RPA and becomes a substrate for FEN1. Also involved in 5'-end resection of DNA during double-strand break (DSB) repair by mediating the cleavage of 5'-ssDNA.</text>
</comment>
<keyword evidence="20" id="KW-0158">Chromosome</keyword>
<feature type="region of interest" description="Disordered" evidence="21">
    <location>
        <begin position="1014"/>
        <end position="1034"/>
    </location>
</feature>
<dbReference type="GO" id="GO:0005737">
    <property type="term" value="C:cytoplasm"/>
    <property type="evidence" value="ECO:0007669"/>
    <property type="project" value="TreeGrafter"/>
</dbReference>
<keyword evidence="10 20" id="KW-0378">Hydrolase</keyword>
<dbReference type="EMBL" id="KV428040">
    <property type="protein sequence ID" value="KZT39867.1"/>
    <property type="molecule type" value="Genomic_DNA"/>
</dbReference>
<keyword evidence="26" id="KW-1185">Reference proteome</keyword>
<comment type="subcellular location">
    <subcellularLocation>
        <location evidence="20">Nucleus</location>
    </subcellularLocation>
    <subcellularLocation>
        <location evidence="20">Chromosome</location>
    </subcellularLocation>
</comment>
<evidence type="ECO:0000256" key="11">
    <source>
        <dbReference type="ARBA" id="ARBA00022806"/>
    </source>
</evidence>
<comment type="catalytic activity">
    <reaction evidence="19 20">
        <text>ATP + H2O = ADP + phosphate + H(+)</text>
        <dbReference type="Rhea" id="RHEA:13065"/>
        <dbReference type="ChEBI" id="CHEBI:15377"/>
        <dbReference type="ChEBI" id="CHEBI:15378"/>
        <dbReference type="ChEBI" id="CHEBI:30616"/>
        <dbReference type="ChEBI" id="CHEBI:43474"/>
        <dbReference type="ChEBI" id="CHEBI:456216"/>
        <dbReference type="EC" id="3.6.4.12"/>
    </reaction>
</comment>
<dbReference type="Gene3D" id="3.90.320.10">
    <property type="match status" value="1"/>
</dbReference>
<evidence type="ECO:0000256" key="1">
    <source>
        <dbReference type="ARBA" id="ARBA00001966"/>
    </source>
</evidence>
<dbReference type="InterPro" id="IPR027417">
    <property type="entry name" value="P-loop_NTPase"/>
</dbReference>
<dbReference type="GO" id="GO:0046872">
    <property type="term" value="F:metal ion binding"/>
    <property type="evidence" value="ECO:0007669"/>
    <property type="project" value="UniProtKB-UniRule"/>
</dbReference>
<feature type="compositionally biased region" description="Polar residues" evidence="21">
    <location>
        <begin position="1020"/>
        <end position="1030"/>
    </location>
</feature>
<keyword evidence="16 20" id="KW-0234">DNA repair</keyword>
<keyword evidence="18 20" id="KW-0511">Multifunctional enzyme</keyword>
<protein>
    <recommendedName>
        <fullName evidence="20">DNA replication ATP-dependent helicase/nuclease</fullName>
        <ecNumber evidence="20">3.1.-.-</ecNumber>
        <ecNumber evidence="20">3.6.4.12</ecNumber>
    </recommendedName>
</protein>
<dbReference type="InterPro" id="IPR041679">
    <property type="entry name" value="DNA2/NAM7-like_C"/>
</dbReference>
<keyword evidence="11 20" id="KW-0347">Helicase</keyword>
<dbReference type="GO" id="GO:0005524">
    <property type="term" value="F:ATP binding"/>
    <property type="evidence" value="ECO:0007669"/>
    <property type="project" value="UniProtKB-UniRule"/>
</dbReference>
<evidence type="ECO:0000256" key="13">
    <source>
        <dbReference type="ARBA" id="ARBA00023004"/>
    </source>
</evidence>
<proteinExistence type="inferred from homology"/>
<dbReference type="PANTHER" id="PTHR10887">
    <property type="entry name" value="DNA2/NAM7 HELICASE FAMILY"/>
    <property type="match status" value="1"/>
</dbReference>
<evidence type="ECO:0000256" key="2">
    <source>
        <dbReference type="ARBA" id="ARBA00007913"/>
    </source>
</evidence>
<keyword evidence="4 20" id="KW-0235">DNA replication</keyword>
<comment type="cofactor">
    <cofactor evidence="1">
        <name>[4Fe-4S] cluster</name>
        <dbReference type="ChEBI" id="CHEBI:49883"/>
    </cofactor>
</comment>
<feature type="domain" description="DNA replication factor Dna2 N-terminal" evidence="22">
    <location>
        <begin position="37"/>
        <end position="265"/>
    </location>
</feature>
<keyword evidence="15 20" id="KW-0238">DNA-binding</keyword>
<dbReference type="SUPFAM" id="SSF52540">
    <property type="entry name" value="P-loop containing nucleoside triphosphate hydrolases"/>
    <property type="match status" value="1"/>
</dbReference>
<dbReference type="GO" id="GO:0003677">
    <property type="term" value="F:DNA binding"/>
    <property type="evidence" value="ECO:0007669"/>
    <property type="project" value="UniProtKB-UniRule"/>
</dbReference>
<dbReference type="Pfam" id="PF08696">
    <property type="entry name" value="Dna2"/>
    <property type="match status" value="1"/>
</dbReference>
<evidence type="ECO:0000256" key="20">
    <source>
        <dbReference type="RuleBase" id="RU367041"/>
    </source>
</evidence>
<dbReference type="GO" id="GO:0005694">
    <property type="term" value="C:chromosome"/>
    <property type="evidence" value="ECO:0007669"/>
    <property type="project" value="UniProtKB-SubCell"/>
</dbReference>
<evidence type="ECO:0000313" key="25">
    <source>
        <dbReference type="EMBL" id="KZT39867.1"/>
    </source>
</evidence>
<dbReference type="GO" id="GO:0017108">
    <property type="term" value="F:5'-flap endonuclease activity"/>
    <property type="evidence" value="ECO:0007669"/>
    <property type="project" value="UniProtKB-UniRule"/>
</dbReference>
<evidence type="ECO:0000256" key="9">
    <source>
        <dbReference type="ARBA" id="ARBA00022763"/>
    </source>
</evidence>
<evidence type="ECO:0000256" key="15">
    <source>
        <dbReference type="ARBA" id="ARBA00023125"/>
    </source>
</evidence>
<gene>
    <name evidence="25" type="ORF">SISSUDRAFT_984163</name>
</gene>
<evidence type="ECO:0000256" key="16">
    <source>
        <dbReference type="ARBA" id="ARBA00023204"/>
    </source>
</evidence>
<dbReference type="GO" id="GO:0017116">
    <property type="term" value="F:single-stranded DNA helicase activity"/>
    <property type="evidence" value="ECO:0007669"/>
    <property type="project" value="UniProtKB-UniRule"/>
</dbReference>
<accession>A0A166ERN8</accession>
<dbReference type="PANTHER" id="PTHR10887:SF433">
    <property type="entry name" value="DNA REPLICATION ATP-DEPENDENT HELICASE_NUCLEASE DNA2"/>
    <property type="match status" value="1"/>
</dbReference>
<dbReference type="Gene3D" id="3.40.50.300">
    <property type="entry name" value="P-loop containing nucleotide triphosphate hydrolases"/>
    <property type="match status" value="2"/>
</dbReference>
<evidence type="ECO:0000256" key="17">
    <source>
        <dbReference type="ARBA" id="ARBA00023242"/>
    </source>
</evidence>
<keyword evidence="5 20" id="KW-0540">Nuclease</keyword>
<keyword evidence="13 20" id="KW-0408">Iron</keyword>
<dbReference type="AlphaFoldDB" id="A0A166ERN8"/>
<dbReference type="GO" id="GO:0051539">
    <property type="term" value="F:4 iron, 4 sulfur cluster binding"/>
    <property type="evidence" value="ECO:0007669"/>
    <property type="project" value="UniProtKB-UniRule"/>
</dbReference>
<feature type="domain" description="DNA2/NAM7 helicase-like C-terminal" evidence="24">
    <location>
        <begin position="748"/>
        <end position="960"/>
    </location>
</feature>
<dbReference type="GO" id="GO:0071932">
    <property type="term" value="P:replication fork reversal"/>
    <property type="evidence" value="ECO:0007669"/>
    <property type="project" value="TreeGrafter"/>
</dbReference>
<evidence type="ECO:0000256" key="14">
    <source>
        <dbReference type="ARBA" id="ARBA00023014"/>
    </source>
</evidence>
<evidence type="ECO:0000256" key="21">
    <source>
        <dbReference type="SAM" id="MobiDB-lite"/>
    </source>
</evidence>
<evidence type="ECO:0000256" key="19">
    <source>
        <dbReference type="ARBA" id="ARBA00047995"/>
    </source>
</evidence>
<dbReference type="InterPro" id="IPR011604">
    <property type="entry name" value="PDDEXK-like_dom_sf"/>
</dbReference>
<evidence type="ECO:0000256" key="5">
    <source>
        <dbReference type="ARBA" id="ARBA00022722"/>
    </source>
</evidence>
<evidence type="ECO:0000256" key="18">
    <source>
        <dbReference type="ARBA" id="ARBA00023268"/>
    </source>
</evidence>
<organism evidence="25 26">
    <name type="scientific">Sistotremastrum suecicum HHB10207 ss-3</name>
    <dbReference type="NCBI Taxonomy" id="1314776"/>
    <lineage>
        <taxon>Eukaryota</taxon>
        <taxon>Fungi</taxon>
        <taxon>Dikarya</taxon>
        <taxon>Basidiomycota</taxon>
        <taxon>Agaricomycotina</taxon>
        <taxon>Agaricomycetes</taxon>
        <taxon>Sistotremastrales</taxon>
        <taxon>Sistotremastraceae</taxon>
        <taxon>Sistotremastrum</taxon>
    </lineage>
</organism>
<dbReference type="GO" id="GO:0005634">
    <property type="term" value="C:nucleus"/>
    <property type="evidence" value="ECO:0007669"/>
    <property type="project" value="UniProtKB-SubCell"/>
</dbReference>
<dbReference type="Pfam" id="PF13086">
    <property type="entry name" value="AAA_11"/>
    <property type="match status" value="1"/>
</dbReference>
<dbReference type="EC" id="3.6.4.12" evidence="20"/>
<dbReference type="GO" id="GO:0033567">
    <property type="term" value="P:DNA replication, Okazaki fragment processing"/>
    <property type="evidence" value="ECO:0007669"/>
    <property type="project" value="UniProtKB-UniRule"/>
</dbReference>
<dbReference type="CDD" id="cd22318">
    <property type="entry name" value="DNA2_N-like"/>
    <property type="match status" value="1"/>
</dbReference>
<evidence type="ECO:0000256" key="10">
    <source>
        <dbReference type="ARBA" id="ARBA00022801"/>
    </source>
</evidence>
<keyword evidence="17 20" id="KW-0539">Nucleus</keyword>
<comment type="similarity">
    <text evidence="2 20">Belongs to the DNA2/NAM7 helicase family.</text>
</comment>
<dbReference type="EC" id="3.1.-.-" evidence="20"/>
<keyword evidence="3 20" id="KW-0004">4Fe-4S</keyword>